<evidence type="ECO:0000256" key="3">
    <source>
        <dbReference type="SAM" id="MobiDB-lite"/>
    </source>
</evidence>
<keyword evidence="7" id="KW-1185">Reference proteome</keyword>
<dbReference type="PANTHER" id="PTHR21686:SF12">
    <property type="entry name" value="DEOXYNUCLEOTIDYLTRANSFERASE TERMINAL-INTERACTING PROTEIN 2"/>
    <property type="match status" value="1"/>
</dbReference>
<dbReference type="EMBL" id="HBHL01012449">
    <property type="protein sequence ID" value="CAD9719279.1"/>
    <property type="molecule type" value="Transcribed_RNA"/>
</dbReference>
<evidence type="ECO:0000256" key="1">
    <source>
        <dbReference type="ARBA" id="ARBA00004604"/>
    </source>
</evidence>
<dbReference type="STRING" id="1764295.A0A5B8MUC1"/>
<evidence type="ECO:0000313" key="7">
    <source>
        <dbReference type="Proteomes" id="UP000316726"/>
    </source>
</evidence>
<dbReference type="OrthoDB" id="427886at2759"/>
<feature type="domain" description="Fcf2 pre-rRNA processing C-terminal" evidence="4">
    <location>
        <begin position="97"/>
        <end position="189"/>
    </location>
</feature>
<feature type="region of interest" description="Disordered" evidence="3">
    <location>
        <begin position="1"/>
        <end position="72"/>
    </location>
</feature>
<accession>A0A5B8MUC1</accession>
<gene>
    <name evidence="6" type="ORF">A3770_09p55600</name>
    <name evidence="5" type="ORF">CPRI1469_LOCUS8145</name>
</gene>
<dbReference type="InterPro" id="IPR039883">
    <property type="entry name" value="Fcf2/DNTTIP2"/>
</dbReference>
<organism evidence="6 7">
    <name type="scientific">Chloropicon primus</name>
    <dbReference type="NCBI Taxonomy" id="1764295"/>
    <lineage>
        <taxon>Eukaryota</taxon>
        <taxon>Viridiplantae</taxon>
        <taxon>Chlorophyta</taxon>
        <taxon>Chloropicophyceae</taxon>
        <taxon>Chloropicales</taxon>
        <taxon>Chloropicaceae</taxon>
        <taxon>Chloropicon</taxon>
    </lineage>
</organism>
<evidence type="ECO:0000256" key="2">
    <source>
        <dbReference type="ARBA" id="ARBA00023242"/>
    </source>
</evidence>
<dbReference type="Proteomes" id="UP000316726">
    <property type="component" value="Chromosome 9"/>
</dbReference>
<dbReference type="EMBL" id="CP031042">
    <property type="protein sequence ID" value="QDZ23042.1"/>
    <property type="molecule type" value="Genomic_DNA"/>
</dbReference>
<feature type="region of interest" description="Disordered" evidence="3">
    <location>
        <begin position="191"/>
        <end position="224"/>
    </location>
</feature>
<dbReference type="AlphaFoldDB" id="A0A5B8MUC1"/>
<dbReference type="GO" id="GO:0003723">
    <property type="term" value="F:RNA binding"/>
    <property type="evidence" value="ECO:0007669"/>
    <property type="project" value="TreeGrafter"/>
</dbReference>
<dbReference type="PANTHER" id="PTHR21686">
    <property type="entry name" value="DEOXYNUCLEOTIDYLTRANSFERASE TERMINAL-INTERACTING PROTEIN 2"/>
    <property type="match status" value="1"/>
</dbReference>
<dbReference type="GO" id="GO:0005730">
    <property type="term" value="C:nucleolus"/>
    <property type="evidence" value="ECO:0007669"/>
    <property type="project" value="UniProtKB-SubCell"/>
</dbReference>
<keyword evidence="2" id="KW-0539">Nucleus</keyword>
<sequence length="224" mass="25374">MTARTRRNAGGATTSRGGNNEVEDQSPAAELLAAVKKRKEEQAGGLRGGEDAAEGIEWRSTWKPSTGLPGALDAATAAKESFEVLLKSRNEESFRRQKAIKAHAEIPEQEITPEVKRDFRLLKLRGVMDPKRFYKGSDERKIPKRFQWGRVIEGPTEFYSSRMTKKERKQTLTEEILADNAVTTYRKRKFGELQAEARKSATRQGSKQPKRKPRKRTSHKGYRG</sequence>
<reference evidence="6 7" key="1">
    <citation type="submission" date="2018-07" db="EMBL/GenBank/DDBJ databases">
        <title>The complete nuclear genome of the prasinophyte Chloropicon primus (CCMP1205).</title>
        <authorList>
            <person name="Pombert J.-F."/>
            <person name="Otis C."/>
            <person name="Turmel M."/>
            <person name="Lemieux C."/>
        </authorList>
    </citation>
    <scope>NUCLEOTIDE SEQUENCE [LARGE SCALE GENOMIC DNA]</scope>
    <source>
        <strain evidence="6 7">CCMP1205</strain>
    </source>
</reference>
<dbReference type="InterPro" id="IPR014810">
    <property type="entry name" value="Fcf2_C"/>
</dbReference>
<dbReference type="Pfam" id="PF08698">
    <property type="entry name" value="Fcf2"/>
    <property type="match status" value="1"/>
</dbReference>
<name>A0A5B8MUC1_9CHLO</name>
<feature type="compositionally biased region" description="Basic residues" evidence="3">
    <location>
        <begin position="208"/>
        <end position="224"/>
    </location>
</feature>
<reference evidence="5" key="2">
    <citation type="submission" date="2021-01" db="EMBL/GenBank/DDBJ databases">
        <authorList>
            <person name="Corre E."/>
            <person name="Pelletier E."/>
            <person name="Niang G."/>
            <person name="Scheremetjew M."/>
            <person name="Finn R."/>
            <person name="Kale V."/>
            <person name="Holt S."/>
            <person name="Cochrane G."/>
            <person name="Meng A."/>
            <person name="Brown T."/>
            <person name="Cohen L."/>
        </authorList>
    </citation>
    <scope>NUCLEOTIDE SEQUENCE</scope>
    <source>
        <strain evidence="5">CCMP1205</strain>
    </source>
</reference>
<evidence type="ECO:0000259" key="4">
    <source>
        <dbReference type="Pfam" id="PF08698"/>
    </source>
</evidence>
<comment type="subcellular location">
    <subcellularLocation>
        <location evidence="1">Nucleus</location>
        <location evidence="1">Nucleolus</location>
    </subcellularLocation>
</comment>
<protein>
    <submittedName>
        <fullName evidence="6">Fcf2 pre-rRNA processing protein</fullName>
    </submittedName>
</protein>
<proteinExistence type="predicted"/>
<dbReference type="GO" id="GO:0006396">
    <property type="term" value="P:RNA processing"/>
    <property type="evidence" value="ECO:0007669"/>
    <property type="project" value="TreeGrafter"/>
</dbReference>
<evidence type="ECO:0000313" key="5">
    <source>
        <dbReference type="EMBL" id="CAD9719279.1"/>
    </source>
</evidence>
<evidence type="ECO:0000313" key="6">
    <source>
        <dbReference type="EMBL" id="QDZ23042.1"/>
    </source>
</evidence>